<keyword evidence="2" id="KW-0813">Transport</keyword>
<sequence>MTERSATTGTEAGPTGRRGVTRPQAWYLLFGFLSQLGLWIAMSTLPWYALQSAGGIRALAVVQSFQFLPGLVLAPVAGAWADRLRPTTMLRWTTATSTASIGGAGVLCLGSSWGHVLGIAVLAALMTATSVVVFSAIQVLLGSLVADQDRTRLMGLAGMNGSLCRVLGPAASASLIVLGGASTALAAGAVSAALAALAVVPLRKIERFDASRPRGRLLDGARYVRSRPELAHDLLVFTVVSLIVLNFSTLVPLAVDAWYENDPRVLGAANAALGVGALAGGLLLATAKAHAATGRTVATATLGTAALLVIPTGRSFPALLAVLVLLGAARLVYTTVVQVRVVTATPAEHRGKVAALYAMAANGTTSIGSVLTAAVVAWGGLAAGFGLAGIVSLAATPARRTRTGDRG</sequence>
<evidence type="ECO:0008006" key="10">
    <source>
        <dbReference type="Google" id="ProtNLM"/>
    </source>
</evidence>
<organism evidence="8 9">
    <name type="scientific">Cellulomonas soli</name>
    <dbReference type="NCBI Taxonomy" id="931535"/>
    <lineage>
        <taxon>Bacteria</taxon>
        <taxon>Bacillati</taxon>
        <taxon>Actinomycetota</taxon>
        <taxon>Actinomycetes</taxon>
        <taxon>Micrococcales</taxon>
        <taxon>Cellulomonadaceae</taxon>
        <taxon>Cellulomonas</taxon>
    </lineage>
</organism>
<dbReference type="PANTHER" id="PTHR23513:SF11">
    <property type="entry name" value="STAPHYLOFERRIN A TRANSPORTER"/>
    <property type="match status" value="1"/>
</dbReference>
<evidence type="ECO:0000313" key="8">
    <source>
        <dbReference type="EMBL" id="GEP68825.1"/>
    </source>
</evidence>
<dbReference type="InterPro" id="IPR036259">
    <property type="entry name" value="MFS_trans_sf"/>
</dbReference>
<dbReference type="Proteomes" id="UP000321798">
    <property type="component" value="Unassembled WGS sequence"/>
</dbReference>
<dbReference type="PANTHER" id="PTHR23513">
    <property type="entry name" value="INTEGRAL MEMBRANE EFFLUX PROTEIN-RELATED"/>
    <property type="match status" value="1"/>
</dbReference>
<keyword evidence="6 7" id="KW-0472">Membrane</keyword>
<proteinExistence type="predicted"/>
<evidence type="ECO:0000256" key="6">
    <source>
        <dbReference type="ARBA" id="ARBA00023136"/>
    </source>
</evidence>
<dbReference type="InterPro" id="IPR010290">
    <property type="entry name" value="TM_effector"/>
</dbReference>
<feature type="transmembrane region" description="Helical" evidence="7">
    <location>
        <begin position="234"/>
        <end position="259"/>
    </location>
</feature>
<keyword evidence="3" id="KW-1003">Cell membrane</keyword>
<feature type="transmembrane region" description="Helical" evidence="7">
    <location>
        <begin position="92"/>
        <end position="113"/>
    </location>
</feature>
<comment type="caution">
    <text evidence="8">The sequence shown here is derived from an EMBL/GenBank/DDBJ whole genome shotgun (WGS) entry which is preliminary data.</text>
</comment>
<feature type="transmembrane region" description="Helical" evidence="7">
    <location>
        <begin position="153"/>
        <end position="178"/>
    </location>
</feature>
<feature type="transmembrane region" description="Helical" evidence="7">
    <location>
        <begin position="56"/>
        <end position="80"/>
    </location>
</feature>
<name>A0A512PC85_9CELL</name>
<evidence type="ECO:0000256" key="3">
    <source>
        <dbReference type="ARBA" id="ARBA00022475"/>
    </source>
</evidence>
<evidence type="ECO:0000313" key="9">
    <source>
        <dbReference type="Proteomes" id="UP000321798"/>
    </source>
</evidence>
<dbReference type="EMBL" id="BKAL01000004">
    <property type="protein sequence ID" value="GEP68825.1"/>
    <property type="molecule type" value="Genomic_DNA"/>
</dbReference>
<evidence type="ECO:0000256" key="7">
    <source>
        <dbReference type="SAM" id="Phobius"/>
    </source>
</evidence>
<dbReference type="AlphaFoldDB" id="A0A512PC85"/>
<feature type="transmembrane region" description="Helical" evidence="7">
    <location>
        <begin position="265"/>
        <end position="285"/>
    </location>
</feature>
<dbReference type="SUPFAM" id="SSF103473">
    <property type="entry name" value="MFS general substrate transporter"/>
    <property type="match status" value="1"/>
</dbReference>
<dbReference type="GO" id="GO:0005886">
    <property type="term" value="C:plasma membrane"/>
    <property type="evidence" value="ECO:0007669"/>
    <property type="project" value="UniProtKB-SubCell"/>
</dbReference>
<evidence type="ECO:0000256" key="2">
    <source>
        <dbReference type="ARBA" id="ARBA00022448"/>
    </source>
</evidence>
<feature type="transmembrane region" description="Helical" evidence="7">
    <location>
        <begin position="184"/>
        <end position="202"/>
    </location>
</feature>
<evidence type="ECO:0000256" key="4">
    <source>
        <dbReference type="ARBA" id="ARBA00022692"/>
    </source>
</evidence>
<feature type="transmembrane region" description="Helical" evidence="7">
    <location>
        <begin position="26"/>
        <end position="50"/>
    </location>
</feature>
<keyword evidence="4 7" id="KW-0812">Transmembrane</keyword>
<evidence type="ECO:0000256" key="5">
    <source>
        <dbReference type="ARBA" id="ARBA00022989"/>
    </source>
</evidence>
<feature type="transmembrane region" description="Helical" evidence="7">
    <location>
        <begin position="119"/>
        <end position="141"/>
    </location>
</feature>
<comment type="subcellular location">
    <subcellularLocation>
        <location evidence="1">Cell membrane</location>
        <topology evidence="1">Multi-pass membrane protein</topology>
    </subcellularLocation>
</comment>
<accession>A0A512PC85</accession>
<dbReference type="Pfam" id="PF05977">
    <property type="entry name" value="MFS_3"/>
    <property type="match status" value="1"/>
</dbReference>
<feature type="transmembrane region" description="Helical" evidence="7">
    <location>
        <begin position="377"/>
        <end position="396"/>
    </location>
</feature>
<protein>
    <recommendedName>
        <fullName evidence="10">MFS transporter</fullName>
    </recommendedName>
</protein>
<dbReference type="Gene3D" id="1.20.1250.20">
    <property type="entry name" value="MFS general substrate transporter like domains"/>
    <property type="match status" value="1"/>
</dbReference>
<gene>
    <name evidence="8" type="ORF">CSO01_15400</name>
</gene>
<dbReference type="RefSeq" id="WP_179561654.1">
    <property type="nucleotide sequence ID" value="NZ_BAABBJ010000003.1"/>
</dbReference>
<keyword evidence="9" id="KW-1185">Reference proteome</keyword>
<evidence type="ECO:0000256" key="1">
    <source>
        <dbReference type="ARBA" id="ARBA00004651"/>
    </source>
</evidence>
<keyword evidence="5 7" id="KW-1133">Transmembrane helix</keyword>
<reference evidence="8 9" key="1">
    <citation type="submission" date="2019-07" db="EMBL/GenBank/DDBJ databases">
        <title>Whole genome shotgun sequence of Cellulomonas soli NBRC 109434.</title>
        <authorList>
            <person name="Hosoyama A."/>
            <person name="Uohara A."/>
            <person name="Ohji S."/>
            <person name="Ichikawa N."/>
        </authorList>
    </citation>
    <scope>NUCLEOTIDE SEQUENCE [LARGE SCALE GENOMIC DNA]</scope>
    <source>
        <strain evidence="8 9">NBRC 109434</strain>
    </source>
</reference>
<feature type="transmembrane region" description="Helical" evidence="7">
    <location>
        <begin position="316"/>
        <end position="333"/>
    </location>
</feature>